<dbReference type="AlphaFoldDB" id="A0A7S7NQ34"/>
<dbReference type="Proteomes" id="UP000593892">
    <property type="component" value="Chromosome"/>
</dbReference>
<evidence type="ECO:0000313" key="2">
    <source>
        <dbReference type="EMBL" id="QOY87660.1"/>
    </source>
</evidence>
<dbReference type="EMBL" id="CP063849">
    <property type="protein sequence ID" value="QOY87660.1"/>
    <property type="molecule type" value="Genomic_DNA"/>
</dbReference>
<feature type="transmembrane region" description="Helical" evidence="1">
    <location>
        <begin position="6"/>
        <end position="25"/>
    </location>
</feature>
<feature type="transmembrane region" description="Helical" evidence="1">
    <location>
        <begin position="87"/>
        <end position="105"/>
    </location>
</feature>
<evidence type="ECO:0000313" key="3">
    <source>
        <dbReference type="Proteomes" id="UP000593892"/>
    </source>
</evidence>
<reference evidence="2 3" key="1">
    <citation type="submission" date="2020-10" db="EMBL/GenBank/DDBJ databases">
        <title>Complete genome sequence of Paludibaculum fermentans P105T, a facultatively anaerobic acidobacterium capable of dissimilatory Fe(III) reduction.</title>
        <authorList>
            <person name="Dedysh S.N."/>
            <person name="Beletsky A.V."/>
            <person name="Kulichevskaya I.S."/>
            <person name="Mardanov A.V."/>
            <person name="Ravin N.V."/>
        </authorList>
    </citation>
    <scope>NUCLEOTIDE SEQUENCE [LARGE SCALE GENOMIC DNA]</scope>
    <source>
        <strain evidence="2 3">P105</strain>
    </source>
</reference>
<dbReference type="KEGG" id="pfer:IRI77_33735"/>
<gene>
    <name evidence="2" type="ORF">IRI77_33735</name>
</gene>
<keyword evidence="1" id="KW-0472">Membrane</keyword>
<protein>
    <submittedName>
        <fullName evidence="2">Uncharacterized protein</fullName>
    </submittedName>
</protein>
<dbReference type="RefSeq" id="WP_194449327.1">
    <property type="nucleotide sequence ID" value="NZ_CP063849.1"/>
</dbReference>
<evidence type="ECO:0000256" key="1">
    <source>
        <dbReference type="SAM" id="Phobius"/>
    </source>
</evidence>
<proteinExistence type="predicted"/>
<name>A0A7S7NQ34_PALFE</name>
<keyword evidence="3" id="KW-1185">Reference proteome</keyword>
<keyword evidence="1" id="KW-0812">Transmembrane</keyword>
<organism evidence="2 3">
    <name type="scientific">Paludibaculum fermentans</name>
    <dbReference type="NCBI Taxonomy" id="1473598"/>
    <lineage>
        <taxon>Bacteria</taxon>
        <taxon>Pseudomonadati</taxon>
        <taxon>Acidobacteriota</taxon>
        <taxon>Terriglobia</taxon>
        <taxon>Bryobacterales</taxon>
        <taxon>Bryobacteraceae</taxon>
        <taxon>Paludibaculum</taxon>
    </lineage>
</organism>
<sequence>MYIVVCYVTYLAISLAVTVWVARTLRRSGGSFLIDAFHGNRELADSVNHLLVVGFYLINVGYVALALRTTVQVGDARAAMELVCEKLGLVLIVLGAMHFLNIYVFSRLRRRGQAELRPPMPPDARISIPSES</sequence>
<feature type="transmembrane region" description="Helical" evidence="1">
    <location>
        <begin position="46"/>
        <end position="67"/>
    </location>
</feature>
<accession>A0A7S7NQ34</accession>
<keyword evidence="1" id="KW-1133">Transmembrane helix</keyword>